<dbReference type="AlphaFoldDB" id="A0A381I7Z9"/>
<name>A0A381I7Z9_CLODI</name>
<evidence type="ECO:0000313" key="1">
    <source>
        <dbReference type="EMBL" id="SUY22261.1"/>
    </source>
</evidence>
<dbReference type="EMBL" id="UFWD01000001">
    <property type="protein sequence ID" value="SUY22261.1"/>
    <property type="molecule type" value="Genomic_DNA"/>
</dbReference>
<organism evidence="1">
    <name type="scientific">Clostridioides difficile</name>
    <name type="common">Peptoclostridium difficile</name>
    <dbReference type="NCBI Taxonomy" id="1496"/>
    <lineage>
        <taxon>Bacteria</taxon>
        <taxon>Bacillati</taxon>
        <taxon>Bacillota</taxon>
        <taxon>Clostridia</taxon>
        <taxon>Peptostreptococcales</taxon>
        <taxon>Peptostreptococcaceae</taxon>
        <taxon>Clostridioides</taxon>
    </lineage>
</organism>
<proteinExistence type="predicted"/>
<sequence>MLGKTGKNNISVCYQCRNEDISEDARYCKICGIGLRVMELVSVFNFETEEKEFSFLTGKECLIDFGDLREGNMCKLFFENSELRIIGVENIYQDERGIFIEAGECSYEIIFKIWSGRIWLKFG</sequence>
<reference evidence="1" key="1">
    <citation type="submission" date="2018-06" db="EMBL/GenBank/DDBJ databases">
        <authorList>
            <consortium name="Pathogen Informatics"/>
            <person name="Doyle S."/>
        </authorList>
    </citation>
    <scope>NUCLEOTIDE SEQUENCE</scope>
    <source>
        <strain evidence="1">NCTC13307</strain>
    </source>
</reference>
<gene>
    <name evidence="1" type="ORF">NCTC13307_01109</name>
</gene>
<accession>A0A381I7Z9</accession>
<protein>
    <submittedName>
        <fullName evidence="1">Uncharacterized protein</fullName>
    </submittedName>
</protein>